<dbReference type="AlphaFoldDB" id="A0A1B1Z8J0"/>
<sequence length="326" mass="38128">MSKIELKPPVIIKKLEVLLKRSSPTSHKRPQILESYRRFKAGFSGEQSLKYFYRYLPKDGLLFLPGLRIMHDEYYFQMDQLIVTPTFLLILEIKNLAGHLYFDDKVKQMIRTLDGKRECFEDPIEQVKRQSYHLNQILKQCKFPAIPIERLVVITNPSTIVEFSPSYKEAFARVIKSAQLHHKFTLFQQKYQTSILSSKEMKKISKQLFKLHDAHDPDVCDLFQMDKHELLNGVLCPKCDQPFTMYYKGANWWCLNCPHKSKIAHIEALKDYALLISPTITNRECKYFLHLPSTSITTHLLKALILPYTGSTKSRSYNLLPLLNLK</sequence>
<protein>
    <recommendedName>
        <fullName evidence="1">NERD domain-containing protein</fullName>
    </recommendedName>
</protein>
<dbReference type="EMBL" id="CP016761">
    <property type="protein sequence ID" value="ANX13735.1"/>
    <property type="molecule type" value="Genomic_DNA"/>
</dbReference>
<evidence type="ECO:0000313" key="2">
    <source>
        <dbReference type="EMBL" id="ANX13735.1"/>
    </source>
</evidence>
<evidence type="ECO:0000259" key="1">
    <source>
        <dbReference type="PROSITE" id="PS50965"/>
    </source>
</evidence>
<dbReference type="InterPro" id="IPR011528">
    <property type="entry name" value="NERD"/>
</dbReference>
<dbReference type="KEGG" id="far:ABE41_017130"/>
<proteinExistence type="predicted"/>
<dbReference type="Pfam" id="PF08378">
    <property type="entry name" value="NERD"/>
    <property type="match status" value="1"/>
</dbReference>
<dbReference type="Proteomes" id="UP000077412">
    <property type="component" value="Chromosome"/>
</dbReference>
<organism evidence="2 3">
    <name type="scientific">Fictibacillus arsenicus</name>
    <dbReference type="NCBI Taxonomy" id="255247"/>
    <lineage>
        <taxon>Bacteria</taxon>
        <taxon>Bacillati</taxon>
        <taxon>Bacillota</taxon>
        <taxon>Bacilli</taxon>
        <taxon>Bacillales</taxon>
        <taxon>Fictibacillaceae</taxon>
        <taxon>Fictibacillus</taxon>
    </lineage>
</organism>
<dbReference type="RefSeq" id="WP_066292984.1">
    <property type="nucleotide sequence ID" value="NZ_CP016761.1"/>
</dbReference>
<gene>
    <name evidence="2" type="ORF">ABE41_017130</name>
</gene>
<evidence type="ECO:0000313" key="3">
    <source>
        <dbReference type="Proteomes" id="UP000077412"/>
    </source>
</evidence>
<dbReference type="PROSITE" id="PS50965">
    <property type="entry name" value="NERD"/>
    <property type="match status" value="1"/>
</dbReference>
<feature type="domain" description="NERD" evidence="1">
    <location>
        <begin position="41"/>
        <end position="157"/>
    </location>
</feature>
<name>A0A1B1Z8J0_9BACL</name>
<keyword evidence="3" id="KW-1185">Reference proteome</keyword>
<accession>A0A1B1Z8J0</accession>
<dbReference type="STRING" id="255247.ABE41_017130"/>
<dbReference type="OrthoDB" id="569879at2"/>
<reference evidence="2 3" key="1">
    <citation type="submission" date="2016-08" db="EMBL/GenBank/DDBJ databases">
        <title>Complete genome sequence of Fictibacillus arsenicus G25-54, a strain with toxicity to nematodes and a potential arsenic-resistance activity.</title>
        <authorList>
            <person name="Zheng Z."/>
        </authorList>
    </citation>
    <scope>NUCLEOTIDE SEQUENCE [LARGE SCALE GENOMIC DNA]</scope>
    <source>
        <strain evidence="2 3">G25-54</strain>
    </source>
</reference>